<dbReference type="PANTHER" id="PTHR37305:SF1">
    <property type="entry name" value="MEMBRANE PROTEIN"/>
    <property type="match status" value="1"/>
</dbReference>
<keyword evidence="1" id="KW-1133">Transmembrane helix</keyword>
<dbReference type="AlphaFoldDB" id="A0A0R2NMG6"/>
<proteinExistence type="predicted"/>
<organism evidence="2 3">
    <name type="scientific">Lactiplantibacillus fabifermentans DSM 21115</name>
    <dbReference type="NCBI Taxonomy" id="1413187"/>
    <lineage>
        <taxon>Bacteria</taxon>
        <taxon>Bacillati</taxon>
        <taxon>Bacillota</taxon>
        <taxon>Bacilli</taxon>
        <taxon>Lactobacillales</taxon>
        <taxon>Lactobacillaceae</taxon>
        <taxon>Lactiplantibacillus</taxon>
    </lineage>
</organism>
<feature type="transmembrane region" description="Helical" evidence="1">
    <location>
        <begin position="149"/>
        <end position="169"/>
    </location>
</feature>
<reference evidence="2 3" key="1">
    <citation type="journal article" date="2015" name="Genome Announc.">
        <title>Expanding the biotechnology potential of lactobacilli through comparative genomics of 213 strains and associated genera.</title>
        <authorList>
            <person name="Sun Z."/>
            <person name="Harris H.M."/>
            <person name="McCann A."/>
            <person name="Guo C."/>
            <person name="Argimon S."/>
            <person name="Zhang W."/>
            <person name="Yang X."/>
            <person name="Jeffery I.B."/>
            <person name="Cooney J.C."/>
            <person name="Kagawa T.F."/>
            <person name="Liu W."/>
            <person name="Song Y."/>
            <person name="Salvetti E."/>
            <person name="Wrobel A."/>
            <person name="Rasinkangas P."/>
            <person name="Parkhill J."/>
            <person name="Rea M.C."/>
            <person name="O'Sullivan O."/>
            <person name="Ritari J."/>
            <person name="Douillard F.P."/>
            <person name="Paul Ross R."/>
            <person name="Yang R."/>
            <person name="Briner A.E."/>
            <person name="Felis G.E."/>
            <person name="de Vos W.M."/>
            <person name="Barrangou R."/>
            <person name="Klaenhammer T.R."/>
            <person name="Caufield P.W."/>
            <person name="Cui Y."/>
            <person name="Zhang H."/>
            <person name="O'Toole P.W."/>
        </authorList>
    </citation>
    <scope>NUCLEOTIDE SEQUENCE [LARGE SCALE GENOMIC DNA]</scope>
    <source>
        <strain evidence="2 3">DSM 21115</strain>
    </source>
</reference>
<dbReference type="Pfam" id="PF12730">
    <property type="entry name" value="ABC2_membrane_4"/>
    <property type="match status" value="1"/>
</dbReference>
<sequence length="257" mass="29502">MLTLIKQEFYKLIHQPSTRNLLIVLPLIQIGALGYSVKYPGMLPPTTAVLDNFLGFITMTIYLIAKASTLTSSELQFGTMRALRYRQYSANQVLISKWLMLFIYSVGLFLYSNIVTLILKALFLAHRVRFSMLSKTGETLWHSWVFTDINKFITLWFLLSIVLLMGTLFSSSTPAIVIGIIGYFVINIFNQLFFMAIDKYDWLKWNPINMMNLGSQLSEHAYSQVTHLSLGAISCGYVVYLVLFLYLALLVFRRRSI</sequence>
<keyword evidence="1" id="KW-0812">Transmembrane</keyword>
<comment type="caution">
    <text evidence="2">The sequence shown here is derived from an EMBL/GenBank/DDBJ whole genome shotgun (WGS) entry which is preliminary data.</text>
</comment>
<evidence type="ECO:0000313" key="2">
    <source>
        <dbReference type="EMBL" id="KRO26901.1"/>
    </source>
</evidence>
<name>A0A0R2NMG6_9LACO</name>
<dbReference type="RefSeq" id="WP_024623755.1">
    <property type="nucleotide sequence ID" value="NZ_AYGX02000100.1"/>
</dbReference>
<dbReference type="EMBL" id="AYGX02000100">
    <property type="protein sequence ID" value="KRO26901.1"/>
    <property type="molecule type" value="Genomic_DNA"/>
</dbReference>
<accession>A0A0R2NMG6</accession>
<feature type="transmembrane region" description="Helical" evidence="1">
    <location>
        <begin position="228"/>
        <end position="252"/>
    </location>
</feature>
<feature type="transmembrane region" description="Helical" evidence="1">
    <location>
        <begin position="21"/>
        <end position="41"/>
    </location>
</feature>
<evidence type="ECO:0000256" key="1">
    <source>
        <dbReference type="SAM" id="Phobius"/>
    </source>
</evidence>
<feature type="transmembrane region" description="Helical" evidence="1">
    <location>
        <begin position="53"/>
        <end position="77"/>
    </location>
</feature>
<evidence type="ECO:0000313" key="3">
    <source>
        <dbReference type="Proteomes" id="UP000050920"/>
    </source>
</evidence>
<dbReference type="Proteomes" id="UP000050920">
    <property type="component" value="Unassembled WGS sequence"/>
</dbReference>
<keyword evidence="3" id="KW-1185">Reference proteome</keyword>
<dbReference type="PANTHER" id="PTHR37305">
    <property type="entry name" value="INTEGRAL MEMBRANE PROTEIN-RELATED"/>
    <property type="match status" value="1"/>
</dbReference>
<gene>
    <name evidence="2" type="ORF">DY78_GL000465</name>
</gene>
<protein>
    <submittedName>
        <fullName evidence="2">ABC superfamily ATP binding cassette transporter, membrane protein</fullName>
    </submittedName>
</protein>
<feature type="transmembrane region" description="Helical" evidence="1">
    <location>
        <begin position="176"/>
        <end position="197"/>
    </location>
</feature>
<feature type="transmembrane region" description="Helical" evidence="1">
    <location>
        <begin position="98"/>
        <end position="123"/>
    </location>
</feature>
<keyword evidence="1" id="KW-0472">Membrane</keyword>